<organism evidence="4 5">
    <name type="scientific">Lepidopterella palustris CBS 459.81</name>
    <dbReference type="NCBI Taxonomy" id="1314670"/>
    <lineage>
        <taxon>Eukaryota</taxon>
        <taxon>Fungi</taxon>
        <taxon>Dikarya</taxon>
        <taxon>Ascomycota</taxon>
        <taxon>Pezizomycotina</taxon>
        <taxon>Dothideomycetes</taxon>
        <taxon>Pleosporomycetidae</taxon>
        <taxon>Mytilinidiales</taxon>
        <taxon>Argynnaceae</taxon>
        <taxon>Lepidopterella</taxon>
    </lineage>
</organism>
<name>A0A8E2E3H5_9PEZI</name>
<evidence type="ECO:0000256" key="1">
    <source>
        <dbReference type="ARBA" id="ARBA00007009"/>
    </source>
</evidence>
<sequence>MAPELDPNGDMKEVKHFDLAISSAPADTESNKQEEVEVVCEIVRVYKKLAAMKSLKPTEELNGLFNRLVELCIRSRSDKVVQAVLENEKIKSLSPQLRNLCSTAEGELEAFWAKTILSTGCSCVNRARRSLRSFPYYSNYEDLCRLECSSFLSVLVSEPRSIAFIGSGPLPLTSFCFADRYPNAFIHNIDRDGDAIQVSTALSKQLGYTEMMSFSAEDALGGGCLSAFDVVCVAALVGMDAEDKFRILKDIVHRMREGALLLVRSAHSLRGLLYPVIEFSEMSRLGLELMVEVRPWGHVVNSVLLARVLKH</sequence>
<evidence type="ECO:0000313" key="4">
    <source>
        <dbReference type="EMBL" id="OCK76598.1"/>
    </source>
</evidence>
<dbReference type="InterPro" id="IPR004298">
    <property type="entry name" value="Nicotian_synth"/>
</dbReference>
<dbReference type="GO" id="GO:0030418">
    <property type="term" value="P:nicotianamine biosynthetic process"/>
    <property type="evidence" value="ECO:0007669"/>
    <property type="project" value="InterPro"/>
</dbReference>
<gene>
    <name evidence="4" type="ORF">K432DRAFT_335401</name>
</gene>
<keyword evidence="5" id="KW-1185">Reference proteome</keyword>
<dbReference type="Pfam" id="PF03059">
    <property type="entry name" value="NAS"/>
    <property type="match status" value="1"/>
</dbReference>
<dbReference type="Proteomes" id="UP000250266">
    <property type="component" value="Unassembled WGS sequence"/>
</dbReference>
<dbReference type="EMBL" id="KV745196">
    <property type="protein sequence ID" value="OCK76598.1"/>
    <property type="molecule type" value="Genomic_DNA"/>
</dbReference>
<accession>A0A8E2E3H5</accession>
<dbReference type="PANTHER" id="PTHR32266">
    <property type="entry name" value="NICOTIANAMINE SYNTHASE 3"/>
    <property type="match status" value="1"/>
</dbReference>
<dbReference type="AlphaFoldDB" id="A0A8E2E3H5"/>
<proteinExistence type="inferred from homology"/>
<dbReference type="InterPro" id="IPR029063">
    <property type="entry name" value="SAM-dependent_MTases_sf"/>
</dbReference>
<keyword evidence="3" id="KW-0949">S-adenosyl-L-methionine</keyword>
<evidence type="ECO:0000256" key="3">
    <source>
        <dbReference type="ARBA" id="ARBA00022691"/>
    </source>
</evidence>
<dbReference type="PROSITE" id="PS51142">
    <property type="entry name" value="NAS"/>
    <property type="match status" value="1"/>
</dbReference>
<dbReference type="GO" id="GO:0030410">
    <property type="term" value="F:nicotianamine synthase activity"/>
    <property type="evidence" value="ECO:0007669"/>
    <property type="project" value="InterPro"/>
</dbReference>
<keyword evidence="2" id="KW-0808">Transferase</keyword>
<dbReference type="SUPFAM" id="SSF53335">
    <property type="entry name" value="S-adenosyl-L-methionine-dependent methyltransferases"/>
    <property type="match status" value="1"/>
</dbReference>
<protein>
    <submittedName>
        <fullName evidence="4">Nicotianamine synthase</fullName>
    </submittedName>
</protein>
<dbReference type="Gene3D" id="3.40.50.150">
    <property type="entry name" value="Vaccinia Virus protein VP39"/>
    <property type="match status" value="1"/>
</dbReference>
<evidence type="ECO:0000313" key="5">
    <source>
        <dbReference type="Proteomes" id="UP000250266"/>
    </source>
</evidence>
<dbReference type="PANTHER" id="PTHR32266:SF12">
    <property type="entry name" value="NICOTIANAMINE SYNTHASE 3"/>
    <property type="match status" value="1"/>
</dbReference>
<reference evidence="4 5" key="1">
    <citation type="journal article" date="2016" name="Nat. Commun.">
        <title>Ectomycorrhizal ecology is imprinted in the genome of the dominant symbiotic fungus Cenococcum geophilum.</title>
        <authorList>
            <consortium name="DOE Joint Genome Institute"/>
            <person name="Peter M."/>
            <person name="Kohler A."/>
            <person name="Ohm R.A."/>
            <person name="Kuo A."/>
            <person name="Krutzmann J."/>
            <person name="Morin E."/>
            <person name="Arend M."/>
            <person name="Barry K.W."/>
            <person name="Binder M."/>
            <person name="Choi C."/>
            <person name="Clum A."/>
            <person name="Copeland A."/>
            <person name="Grisel N."/>
            <person name="Haridas S."/>
            <person name="Kipfer T."/>
            <person name="LaButti K."/>
            <person name="Lindquist E."/>
            <person name="Lipzen A."/>
            <person name="Maire R."/>
            <person name="Meier B."/>
            <person name="Mihaltcheva S."/>
            <person name="Molinier V."/>
            <person name="Murat C."/>
            <person name="Poggeler S."/>
            <person name="Quandt C.A."/>
            <person name="Sperisen C."/>
            <person name="Tritt A."/>
            <person name="Tisserant E."/>
            <person name="Crous P.W."/>
            <person name="Henrissat B."/>
            <person name="Nehls U."/>
            <person name="Egli S."/>
            <person name="Spatafora J.W."/>
            <person name="Grigoriev I.V."/>
            <person name="Martin F.M."/>
        </authorList>
    </citation>
    <scope>NUCLEOTIDE SEQUENCE [LARGE SCALE GENOMIC DNA]</scope>
    <source>
        <strain evidence="4 5">CBS 459.81</strain>
    </source>
</reference>
<dbReference type="OrthoDB" id="1858069at2759"/>
<comment type="similarity">
    <text evidence="1">Belongs to the nicotianamine synthase (NAS)-like family.</text>
</comment>
<evidence type="ECO:0000256" key="2">
    <source>
        <dbReference type="ARBA" id="ARBA00022679"/>
    </source>
</evidence>